<reference evidence="2" key="1">
    <citation type="submission" date="2020-09" db="EMBL/GenBank/DDBJ databases">
        <title>Genome-Enabled Discovery of Anthraquinone Biosynthesis in Senna tora.</title>
        <authorList>
            <person name="Kang S.-H."/>
            <person name="Pandey R.P."/>
            <person name="Lee C.-M."/>
            <person name="Sim J.-S."/>
            <person name="Jeong J.-T."/>
            <person name="Choi B.-S."/>
            <person name="Jung M."/>
            <person name="Ginzburg D."/>
            <person name="Zhao K."/>
            <person name="Won S.Y."/>
            <person name="Oh T.-J."/>
            <person name="Yu Y."/>
            <person name="Kim N.-H."/>
            <person name="Lee O.R."/>
            <person name="Lee T.-H."/>
            <person name="Bashyal P."/>
            <person name="Kim T.-S."/>
            <person name="Lee W.-H."/>
            <person name="Kawkins C."/>
            <person name="Kim C.-K."/>
            <person name="Kim J.S."/>
            <person name="Ahn B.O."/>
            <person name="Rhee S.Y."/>
            <person name="Sohng J.K."/>
        </authorList>
    </citation>
    <scope>NUCLEOTIDE SEQUENCE</scope>
    <source>
        <tissue evidence="2">Leaf</tissue>
    </source>
</reference>
<name>A0A834THY5_9FABA</name>
<dbReference type="AlphaFoldDB" id="A0A834THY5"/>
<dbReference type="Proteomes" id="UP000634136">
    <property type="component" value="Unassembled WGS sequence"/>
</dbReference>
<protein>
    <submittedName>
        <fullName evidence="2">Uncharacterized protein</fullName>
    </submittedName>
</protein>
<dbReference type="EMBL" id="JAAIUW010000008">
    <property type="protein sequence ID" value="KAF7821321.1"/>
    <property type="molecule type" value="Genomic_DNA"/>
</dbReference>
<dbReference type="SUPFAM" id="SSF57997">
    <property type="entry name" value="Tropomyosin"/>
    <property type="match status" value="1"/>
</dbReference>
<comment type="caution">
    <text evidence="2">The sequence shown here is derived from an EMBL/GenBank/DDBJ whole genome shotgun (WGS) entry which is preliminary data.</text>
</comment>
<keyword evidence="3" id="KW-1185">Reference proteome</keyword>
<evidence type="ECO:0000313" key="3">
    <source>
        <dbReference type="Proteomes" id="UP000634136"/>
    </source>
</evidence>
<evidence type="ECO:0000256" key="1">
    <source>
        <dbReference type="SAM" id="Coils"/>
    </source>
</evidence>
<sequence>MDPLLEVFNGQIRLRDKDVHGVLSLERYKLEDLDKGQAKANVVENEGVEVTNQNEVGESAKRPLFSNTEFLYAGKGSRLRGGGQAFRRKGDFEKGAFLEVWYSRTDRDDKSADQAEYHRLKTIVEQIQNKICQVESDDCDHESAHQATETREGQLRQQQDVVETERKNLQHALEIAQLELNSLELENKDLQTKVNEGKGAASPSKLANVGVDVIPKDKEMGVVGADVVFVQQVAPASNEPMIFEETPETAHDY</sequence>
<evidence type="ECO:0000313" key="2">
    <source>
        <dbReference type="EMBL" id="KAF7821321.1"/>
    </source>
</evidence>
<keyword evidence="1" id="KW-0175">Coiled coil</keyword>
<feature type="coiled-coil region" evidence="1">
    <location>
        <begin position="161"/>
        <end position="200"/>
    </location>
</feature>
<organism evidence="2 3">
    <name type="scientific">Senna tora</name>
    <dbReference type="NCBI Taxonomy" id="362788"/>
    <lineage>
        <taxon>Eukaryota</taxon>
        <taxon>Viridiplantae</taxon>
        <taxon>Streptophyta</taxon>
        <taxon>Embryophyta</taxon>
        <taxon>Tracheophyta</taxon>
        <taxon>Spermatophyta</taxon>
        <taxon>Magnoliopsida</taxon>
        <taxon>eudicotyledons</taxon>
        <taxon>Gunneridae</taxon>
        <taxon>Pentapetalae</taxon>
        <taxon>rosids</taxon>
        <taxon>fabids</taxon>
        <taxon>Fabales</taxon>
        <taxon>Fabaceae</taxon>
        <taxon>Caesalpinioideae</taxon>
        <taxon>Cassia clade</taxon>
        <taxon>Senna</taxon>
    </lineage>
</organism>
<accession>A0A834THY5</accession>
<gene>
    <name evidence="2" type="ORF">G2W53_026776</name>
</gene>
<proteinExistence type="predicted"/>